<protein>
    <recommendedName>
        <fullName evidence="3">histidine kinase</fullName>
        <ecNumber evidence="3">2.7.13.3</ecNumber>
    </recommendedName>
</protein>
<dbReference type="EMBL" id="JACHOB010000005">
    <property type="protein sequence ID" value="MBB4659845.1"/>
    <property type="molecule type" value="Genomic_DNA"/>
</dbReference>
<dbReference type="SMART" id="SM00388">
    <property type="entry name" value="HisKA"/>
    <property type="match status" value="1"/>
</dbReference>
<dbReference type="InterPro" id="IPR001789">
    <property type="entry name" value="Sig_transdc_resp-reg_receiver"/>
</dbReference>
<keyword evidence="7" id="KW-0547">Nucleotide-binding</keyword>
<dbReference type="EC" id="2.7.13.3" evidence="3"/>
<dbReference type="FunFam" id="1.10.287.130:FF:000004">
    <property type="entry name" value="Ethylene receptor 1"/>
    <property type="match status" value="1"/>
</dbReference>
<dbReference type="InterPro" id="IPR005467">
    <property type="entry name" value="His_kinase_dom"/>
</dbReference>
<keyword evidence="10 14" id="KW-1133">Transmembrane helix</keyword>
<keyword evidence="19" id="KW-1185">Reference proteome</keyword>
<dbReference type="PROSITE" id="PS50109">
    <property type="entry name" value="HIS_KIN"/>
    <property type="match status" value="1"/>
</dbReference>
<comment type="subcellular location">
    <subcellularLocation>
        <location evidence="2">Membrane</location>
    </subcellularLocation>
</comment>
<dbReference type="PRINTS" id="PR00344">
    <property type="entry name" value="BCTRLSENSOR"/>
</dbReference>
<gene>
    <name evidence="18" type="ORF">GGQ59_002386</name>
</gene>
<dbReference type="InterPro" id="IPR011006">
    <property type="entry name" value="CheY-like_superfamily"/>
</dbReference>
<feature type="transmembrane region" description="Helical" evidence="14">
    <location>
        <begin position="12"/>
        <end position="34"/>
    </location>
</feature>
<dbReference type="InterPro" id="IPR036890">
    <property type="entry name" value="HATPase_C_sf"/>
</dbReference>
<dbReference type="AlphaFoldDB" id="A0A840I6A6"/>
<dbReference type="Gene3D" id="3.30.565.10">
    <property type="entry name" value="Histidine kinase-like ATPase, C-terminal domain"/>
    <property type="match status" value="1"/>
</dbReference>
<dbReference type="PANTHER" id="PTHR45339:SF1">
    <property type="entry name" value="HYBRID SIGNAL TRANSDUCTION HISTIDINE KINASE J"/>
    <property type="match status" value="1"/>
</dbReference>
<evidence type="ECO:0000256" key="9">
    <source>
        <dbReference type="ARBA" id="ARBA00022840"/>
    </source>
</evidence>
<keyword evidence="5" id="KW-0808">Transferase</keyword>
<keyword evidence="4 13" id="KW-0597">Phosphoprotein</keyword>
<dbReference type="Proteomes" id="UP000563524">
    <property type="component" value="Unassembled WGS sequence"/>
</dbReference>
<dbReference type="GO" id="GO:0005524">
    <property type="term" value="F:ATP binding"/>
    <property type="evidence" value="ECO:0007669"/>
    <property type="project" value="UniProtKB-KW"/>
</dbReference>
<dbReference type="SUPFAM" id="SSF52172">
    <property type="entry name" value="CheY-like"/>
    <property type="match status" value="1"/>
</dbReference>
<dbReference type="SMART" id="SM00448">
    <property type="entry name" value="REC"/>
    <property type="match status" value="1"/>
</dbReference>
<dbReference type="Gene3D" id="3.40.50.2300">
    <property type="match status" value="2"/>
</dbReference>
<proteinExistence type="predicted"/>
<dbReference type="CDD" id="cd17546">
    <property type="entry name" value="REC_hyHK_CKI1_RcsC-like"/>
    <property type="match status" value="1"/>
</dbReference>
<feature type="domain" description="HAMP" evidence="17">
    <location>
        <begin position="170"/>
        <end position="223"/>
    </location>
</feature>
<dbReference type="Pfam" id="PF02518">
    <property type="entry name" value="HATPase_c"/>
    <property type="match status" value="1"/>
</dbReference>
<dbReference type="CDD" id="cd16922">
    <property type="entry name" value="HATPase_EvgS-ArcB-TorS-like"/>
    <property type="match status" value="1"/>
</dbReference>
<dbReference type="InterPro" id="IPR003661">
    <property type="entry name" value="HisK_dim/P_dom"/>
</dbReference>
<evidence type="ECO:0000259" key="15">
    <source>
        <dbReference type="PROSITE" id="PS50109"/>
    </source>
</evidence>
<dbReference type="Pfam" id="PF00512">
    <property type="entry name" value="HisKA"/>
    <property type="match status" value="1"/>
</dbReference>
<dbReference type="CDD" id="cd00082">
    <property type="entry name" value="HisKA"/>
    <property type="match status" value="1"/>
</dbReference>
<comment type="caution">
    <text evidence="18">The sequence shown here is derived from an EMBL/GenBank/DDBJ whole genome shotgun (WGS) entry which is preliminary data.</text>
</comment>
<feature type="domain" description="Response regulatory" evidence="16">
    <location>
        <begin position="631"/>
        <end position="750"/>
    </location>
</feature>
<keyword evidence="11" id="KW-0902">Two-component regulatory system</keyword>
<comment type="catalytic activity">
    <reaction evidence="1">
        <text>ATP + protein L-histidine = ADP + protein N-phospho-L-histidine.</text>
        <dbReference type="EC" id="2.7.13.3"/>
    </reaction>
</comment>
<evidence type="ECO:0000256" key="10">
    <source>
        <dbReference type="ARBA" id="ARBA00022989"/>
    </source>
</evidence>
<evidence type="ECO:0000256" key="13">
    <source>
        <dbReference type="PROSITE-ProRule" id="PRU00169"/>
    </source>
</evidence>
<keyword evidence="8 18" id="KW-0418">Kinase</keyword>
<dbReference type="SMART" id="SM00304">
    <property type="entry name" value="HAMP"/>
    <property type="match status" value="1"/>
</dbReference>
<dbReference type="FunFam" id="3.30.565.10:FF:000010">
    <property type="entry name" value="Sensor histidine kinase RcsC"/>
    <property type="match status" value="1"/>
</dbReference>
<dbReference type="PROSITE" id="PS50110">
    <property type="entry name" value="RESPONSE_REGULATORY"/>
    <property type="match status" value="2"/>
</dbReference>
<dbReference type="Pfam" id="PF00072">
    <property type="entry name" value="Response_reg"/>
    <property type="match status" value="1"/>
</dbReference>
<evidence type="ECO:0000256" key="12">
    <source>
        <dbReference type="ARBA" id="ARBA00023136"/>
    </source>
</evidence>
<dbReference type="PROSITE" id="PS50885">
    <property type="entry name" value="HAMP"/>
    <property type="match status" value="1"/>
</dbReference>
<name>A0A840I6A6_9PROT</name>
<evidence type="ECO:0000256" key="7">
    <source>
        <dbReference type="ARBA" id="ARBA00022741"/>
    </source>
</evidence>
<dbReference type="GO" id="GO:0000155">
    <property type="term" value="F:phosphorelay sensor kinase activity"/>
    <property type="evidence" value="ECO:0007669"/>
    <property type="project" value="InterPro"/>
</dbReference>
<keyword evidence="6 14" id="KW-0812">Transmembrane</keyword>
<dbReference type="CDD" id="cd06225">
    <property type="entry name" value="HAMP"/>
    <property type="match status" value="1"/>
</dbReference>
<evidence type="ECO:0000256" key="3">
    <source>
        <dbReference type="ARBA" id="ARBA00012438"/>
    </source>
</evidence>
<evidence type="ECO:0000256" key="11">
    <source>
        <dbReference type="ARBA" id="ARBA00023012"/>
    </source>
</evidence>
<dbReference type="SUPFAM" id="SSF47384">
    <property type="entry name" value="Homodimeric domain of signal transducing histidine kinase"/>
    <property type="match status" value="1"/>
</dbReference>
<feature type="domain" description="Histidine kinase" evidence="15">
    <location>
        <begin position="256"/>
        <end position="476"/>
    </location>
</feature>
<evidence type="ECO:0000256" key="2">
    <source>
        <dbReference type="ARBA" id="ARBA00004370"/>
    </source>
</evidence>
<keyword evidence="9" id="KW-0067">ATP-binding</keyword>
<dbReference type="RefSeq" id="WP_183818852.1">
    <property type="nucleotide sequence ID" value="NZ_JACHOB010000005.1"/>
</dbReference>
<dbReference type="InterPro" id="IPR003660">
    <property type="entry name" value="HAMP_dom"/>
</dbReference>
<evidence type="ECO:0000256" key="14">
    <source>
        <dbReference type="SAM" id="Phobius"/>
    </source>
</evidence>
<evidence type="ECO:0000256" key="4">
    <source>
        <dbReference type="ARBA" id="ARBA00022553"/>
    </source>
</evidence>
<sequence length="762" mass="82800">MTGFLDRYQSKLGIRVVVPSLLAIALIVGITAIVNIQVRQRALTTQFAGDRTFLTQTTAHSASVPLYEFDVDILEGSVQALLNHPAVEGVRIADFTGKPIIRHGTIDDAAGHYVETADILAPDGAVIGQLTVTFTDGAIRQELSDAARTFAVEIVVLLCLLSAVVVWAVRSIVGPVRELEKAVRSHDGRQWSIDVPGIARKDEFGSLARSFAGMADQLRGLVTALEARVEERTRDLTEATQKAEAASRAKSEFLATMSHEIRTPMNGVLGMSEMLLETPLDERQRLFGETIRSSGLALLDVINDILDFSKVESGKLEVEAAPFDLQEAVEDVATLLSVPAREKGIDLLVRCAPDLPQRVVGDAGRVRQIVTNLLGNAIKFTESGHVLVEVSSVVDEETANCVVEVVDTGIGIPEDQQRRIFEAFTQAEQSTTRKFGGTGLGLSITRKLVELMGGTVGVTSNLNVGSRFRVVLPLPVAPADAHTTSNEAFLEGLDVALLTNSPERREILAERLSSWGARVEQYSEQPDGSVDADLLVLWADGQESGLRQLKAVRAAQGDRSTRVLILTTDGGAGSAPLREAGASSVLFRPVRTKTLRQELQRLLKSAPAGAPRPVSADAAPDTVAVPCKHARVLVAEDNEVNRLVLASLIDRERYDLVFAENGQIAFETFKMDRFDAVLMDISMPIMDGYQATASIRRFERDNGLSRTPVICLTAHAMADQKDACLRAEMDDYLSKPIRRQDLLALLEMWTGEKDEERTALSA</sequence>
<dbReference type="SUPFAM" id="SSF158472">
    <property type="entry name" value="HAMP domain-like"/>
    <property type="match status" value="1"/>
</dbReference>
<dbReference type="SMART" id="SM00387">
    <property type="entry name" value="HATPase_c"/>
    <property type="match status" value="1"/>
</dbReference>
<evidence type="ECO:0000259" key="16">
    <source>
        <dbReference type="PROSITE" id="PS50110"/>
    </source>
</evidence>
<comment type="caution">
    <text evidence="13">Lacks conserved residue(s) required for the propagation of feature annotation.</text>
</comment>
<evidence type="ECO:0000256" key="8">
    <source>
        <dbReference type="ARBA" id="ARBA00022777"/>
    </source>
</evidence>
<feature type="modified residue" description="4-aspartylphosphate" evidence="13">
    <location>
        <position position="680"/>
    </location>
</feature>
<dbReference type="GO" id="GO:0016020">
    <property type="term" value="C:membrane"/>
    <property type="evidence" value="ECO:0007669"/>
    <property type="project" value="UniProtKB-SubCell"/>
</dbReference>
<dbReference type="InterPro" id="IPR004358">
    <property type="entry name" value="Sig_transdc_His_kin-like_C"/>
</dbReference>
<evidence type="ECO:0000256" key="1">
    <source>
        <dbReference type="ARBA" id="ARBA00000085"/>
    </source>
</evidence>
<dbReference type="Gene3D" id="6.10.340.10">
    <property type="match status" value="1"/>
</dbReference>
<dbReference type="InterPro" id="IPR036097">
    <property type="entry name" value="HisK_dim/P_sf"/>
</dbReference>
<evidence type="ECO:0000313" key="18">
    <source>
        <dbReference type="EMBL" id="MBB4659845.1"/>
    </source>
</evidence>
<feature type="domain" description="Response regulatory" evidence="16">
    <location>
        <begin position="494"/>
        <end position="603"/>
    </location>
</feature>
<dbReference type="InterPro" id="IPR003594">
    <property type="entry name" value="HATPase_dom"/>
</dbReference>
<reference evidence="18 19" key="1">
    <citation type="submission" date="2020-08" db="EMBL/GenBank/DDBJ databases">
        <title>Genomic Encyclopedia of Type Strains, Phase IV (KMG-IV): sequencing the most valuable type-strain genomes for metagenomic binning, comparative biology and taxonomic classification.</title>
        <authorList>
            <person name="Goeker M."/>
        </authorList>
    </citation>
    <scope>NUCLEOTIDE SEQUENCE [LARGE SCALE GENOMIC DNA]</scope>
    <source>
        <strain evidence="18 19">DSM 102850</strain>
    </source>
</reference>
<dbReference type="Pfam" id="PF00672">
    <property type="entry name" value="HAMP"/>
    <property type="match status" value="1"/>
</dbReference>
<evidence type="ECO:0000256" key="6">
    <source>
        <dbReference type="ARBA" id="ARBA00022692"/>
    </source>
</evidence>
<evidence type="ECO:0000313" key="19">
    <source>
        <dbReference type="Proteomes" id="UP000563524"/>
    </source>
</evidence>
<dbReference type="Gene3D" id="1.10.287.130">
    <property type="match status" value="1"/>
</dbReference>
<keyword evidence="12 14" id="KW-0472">Membrane</keyword>
<organism evidence="18 19">
    <name type="scientific">Parvularcula dongshanensis</name>
    <dbReference type="NCBI Taxonomy" id="1173995"/>
    <lineage>
        <taxon>Bacteria</taxon>
        <taxon>Pseudomonadati</taxon>
        <taxon>Pseudomonadota</taxon>
        <taxon>Alphaproteobacteria</taxon>
        <taxon>Parvularculales</taxon>
        <taxon>Parvularculaceae</taxon>
        <taxon>Parvularcula</taxon>
    </lineage>
</organism>
<evidence type="ECO:0000256" key="5">
    <source>
        <dbReference type="ARBA" id="ARBA00022679"/>
    </source>
</evidence>
<evidence type="ECO:0000259" key="17">
    <source>
        <dbReference type="PROSITE" id="PS50885"/>
    </source>
</evidence>
<accession>A0A840I6A6</accession>
<dbReference type="SUPFAM" id="SSF55874">
    <property type="entry name" value="ATPase domain of HSP90 chaperone/DNA topoisomerase II/histidine kinase"/>
    <property type="match status" value="1"/>
</dbReference>
<dbReference type="PANTHER" id="PTHR45339">
    <property type="entry name" value="HYBRID SIGNAL TRANSDUCTION HISTIDINE KINASE J"/>
    <property type="match status" value="1"/>
</dbReference>